<evidence type="ECO:0000256" key="1">
    <source>
        <dbReference type="ARBA" id="ARBA00004418"/>
    </source>
</evidence>
<dbReference type="GO" id="GO:0042918">
    <property type="term" value="P:alkanesulfonate transmembrane transport"/>
    <property type="evidence" value="ECO:0007669"/>
    <property type="project" value="TreeGrafter"/>
</dbReference>
<evidence type="ECO:0000256" key="3">
    <source>
        <dbReference type="ARBA" id="ARBA00022729"/>
    </source>
</evidence>
<dbReference type="EMBL" id="JAALFG010000001">
    <property type="protein sequence ID" value="NGP17300.1"/>
    <property type="molecule type" value="Genomic_DNA"/>
</dbReference>
<dbReference type="AlphaFoldDB" id="A0A6M1SJJ2"/>
<comment type="subcellular location">
    <subcellularLocation>
        <location evidence="1">Periplasm</location>
    </subcellularLocation>
</comment>
<dbReference type="Gene3D" id="3.40.190.10">
    <property type="entry name" value="Periplasmic binding protein-like II"/>
    <property type="match status" value="2"/>
</dbReference>
<dbReference type="PANTHER" id="PTHR30024">
    <property type="entry name" value="ALIPHATIC SULFONATES-BINDING PROTEIN-RELATED"/>
    <property type="match status" value="1"/>
</dbReference>
<keyword evidence="3 4" id="KW-0732">Signal</keyword>
<proteinExistence type="inferred from homology"/>
<dbReference type="Proteomes" id="UP000474802">
    <property type="component" value="Unassembled WGS sequence"/>
</dbReference>
<organism evidence="6 7">
    <name type="scientific">Devosia aurantiaca</name>
    <dbReference type="NCBI Taxonomy" id="2714858"/>
    <lineage>
        <taxon>Bacteria</taxon>
        <taxon>Pseudomonadati</taxon>
        <taxon>Pseudomonadota</taxon>
        <taxon>Alphaproteobacteria</taxon>
        <taxon>Hyphomicrobiales</taxon>
        <taxon>Devosiaceae</taxon>
        <taxon>Devosia</taxon>
    </lineage>
</organism>
<feature type="signal peptide" evidence="4">
    <location>
        <begin position="1"/>
        <end position="23"/>
    </location>
</feature>
<feature type="chain" id="PRO_5026653232" evidence="4">
    <location>
        <begin position="24"/>
        <end position="345"/>
    </location>
</feature>
<evidence type="ECO:0000313" key="7">
    <source>
        <dbReference type="Proteomes" id="UP000474802"/>
    </source>
</evidence>
<sequence length="345" mass="36617">MRNGARVAAAAVLSLLAAGTAMAQPADMLELKLALGVADTQFNLTTGSIFQLAEQFGFYEKHGVKVTIVPLDGTPQAVAALNAGAVDIADIGIDTALRLRAENDLPIRGFVATGRGAAFLIATKSDIETVEDLAGRSHAIADNGSLDHTLTEAVLRSYGVATDAPDFVAIGAPDVRIQALAAGRIDATTVSYGTYLSINNPPGIHVLVEPDDFSERAPALSNFVAALDTTIDTKGEAIQRFTTALIDASRAMANDPERWIAAITEGRPDITPENIRLTSDLVQTRWCVNGCVSPVEVTKTVDFSYENPEFADVTKVSPDDIIDQSFVTKALDELGEFEGETIDVR</sequence>
<comment type="similarity">
    <text evidence="2">Belongs to the bacterial solute-binding protein SsuA/TauA family.</text>
</comment>
<dbReference type="InterPro" id="IPR015168">
    <property type="entry name" value="SsuA/THI5"/>
</dbReference>
<feature type="domain" description="SsuA/THI5-like" evidence="5">
    <location>
        <begin position="52"/>
        <end position="258"/>
    </location>
</feature>
<evidence type="ECO:0000256" key="4">
    <source>
        <dbReference type="SAM" id="SignalP"/>
    </source>
</evidence>
<reference evidence="6 7" key="1">
    <citation type="submission" date="2020-02" db="EMBL/GenBank/DDBJ databases">
        <authorList>
            <person name="Khan S.A."/>
            <person name="Jeon C.O."/>
            <person name="Chun B.H."/>
        </authorList>
    </citation>
    <scope>NUCLEOTIDE SEQUENCE [LARGE SCALE GENOMIC DNA]</scope>
    <source>
        <strain evidence="6 7">H239</strain>
    </source>
</reference>
<keyword evidence="7" id="KW-1185">Reference proteome</keyword>
<protein>
    <submittedName>
        <fullName evidence="6">ABC transporter substrate-binding protein</fullName>
    </submittedName>
</protein>
<name>A0A6M1SJJ2_9HYPH</name>
<dbReference type="GO" id="GO:0042597">
    <property type="term" value="C:periplasmic space"/>
    <property type="evidence" value="ECO:0007669"/>
    <property type="project" value="UniProtKB-SubCell"/>
</dbReference>
<evidence type="ECO:0000256" key="2">
    <source>
        <dbReference type="ARBA" id="ARBA00010742"/>
    </source>
</evidence>
<reference evidence="6 7" key="2">
    <citation type="submission" date="2020-03" db="EMBL/GenBank/DDBJ databases">
        <title>Devosia chinhatensis sp. nov., isolated from a hexachlorocyclohexane (HCH) dump site in India.</title>
        <authorList>
            <person name="Kumar M."/>
            <person name="Lal R."/>
        </authorList>
    </citation>
    <scope>NUCLEOTIDE SEQUENCE [LARGE SCALE GENOMIC DNA]</scope>
    <source>
        <strain evidence="6 7">H239</strain>
    </source>
</reference>
<comment type="caution">
    <text evidence="6">The sequence shown here is derived from an EMBL/GenBank/DDBJ whole genome shotgun (WGS) entry which is preliminary data.</text>
</comment>
<accession>A0A6M1SJJ2</accession>
<dbReference type="SUPFAM" id="SSF53850">
    <property type="entry name" value="Periplasmic binding protein-like II"/>
    <property type="match status" value="1"/>
</dbReference>
<evidence type="ECO:0000313" key="6">
    <source>
        <dbReference type="EMBL" id="NGP17300.1"/>
    </source>
</evidence>
<dbReference type="PANTHER" id="PTHR30024:SF47">
    <property type="entry name" value="TAURINE-BINDING PERIPLASMIC PROTEIN"/>
    <property type="match status" value="1"/>
</dbReference>
<evidence type="ECO:0000259" key="5">
    <source>
        <dbReference type="Pfam" id="PF09084"/>
    </source>
</evidence>
<gene>
    <name evidence="6" type="ORF">G5575_06090</name>
</gene>
<dbReference type="Pfam" id="PF09084">
    <property type="entry name" value="NMT1"/>
    <property type="match status" value="1"/>
</dbReference>